<dbReference type="OrthoDB" id="339764at2759"/>
<organism evidence="4 5">
    <name type="scientific">Myriangium duriaei CBS 260.36</name>
    <dbReference type="NCBI Taxonomy" id="1168546"/>
    <lineage>
        <taxon>Eukaryota</taxon>
        <taxon>Fungi</taxon>
        <taxon>Dikarya</taxon>
        <taxon>Ascomycota</taxon>
        <taxon>Pezizomycotina</taxon>
        <taxon>Dothideomycetes</taxon>
        <taxon>Dothideomycetidae</taxon>
        <taxon>Myriangiales</taxon>
        <taxon>Myriangiaceae</taxon>
        <taxon>Myriangium</taxon>
    </lineage>
</organism>
<dbReference type="InterPro" id="IPR018211">
    <property type="entry name" value="ADH_Fe_CS"/>
</dbReference>
<comment type="caution">
    <text evidence="4">The sequence shown here is derived from an EMBL/GenBank/DDBJ whole genome shotgun (WGS) entry which is preliminary data.</text>
</comment>
<accession>A0A9P4IZX7</accession>
<dbReference type="Pfam" id="PF25137">
    <property type="entry name" value="ADH_Fe_C"/>
    <property type="match status" value="1"/>
</dbReference>
<reference evidence="4" key="1">
    <citation type="journal article" date="2020" name="Stud. Mycol.">
        <title>101 Dothideomycetes genomes: a test case for predicting lifestyles and emergence of pathogens.</title>
        <authorList>
            <person name="Haridas S."/>
            <person name="Albert R."/>
            <person name="Binder M."/>
            <person name="Bloem J."/>
            <person name="Labutti K."/>
            <person name="Salamov A."/>
            <person name="Andreopoulos B."/>
            <person name="Baker S."/>
            <person name="Barry K."/>
            <person name="Bills G."/>
            <person name="Bluhm B."/>
            <person name="Cannon C."/>
            <person name="Castanera R."/>
            <person name="Culley D."/>
            <person name="Daum C."/>
            <person name="Ezra D."/>
            <person name="Gonzalez J."/>
            <person name="Henrissat B."/>
            <person name="Kuo A."/>
            <person name="Liang C."/>
            <person name="Lipzen A."/>
            <person name="Lutzoni F."/>
            <person name="Magnuson J."/>
            <person name="Mondo S."/>
            <person name="Nolan M."/>
            <person name="Ohm R."/>
            <person name="Pangilinan J."/>
            <person name="Park H.-J."/>
            <person name="Ramirez L."/>
            <person name="Alfaro M."/>
            <person name="Sun H."/>
            <person name="Tritt A."/>
            <person name="Yoshinaga Y."/>
            <person name="Zwiers L.-H."/>
            <person name="Turgeon B."/>
            <person name="Goodwin S."/>
            <person name="Spatafora J."/>
            <person name="Crous P."/>
            <person name="Grigoriev I."/>
        </authorList>
    </citation>
    <scope>NUCLEOTIDE SEQUENCE</scope>
    <source>
        <strain evidence="4">CBS 260.36</strain>
    </source>
</reference>
<keyword evidence="5" id="KW-1185">Reference proteome</keyword>
<proteinExistence type="predicted"/>
<evidence type="ECO:0000256" key="1">
    <source>
        <dbReference type="ARBA" id="ARBA00023002"/>
    </source>
</evidence>
<dbReference type="InterPro" id="IPR001670">
    <property type="entry name" value="ADH_Fe/GldA"/>
</dbReference>
<keyword evidence="1" id="KW-0560">Oxidoreductase</keyword>
<gene>
    <name evidence="4" type="ORF">K461DRAFT_227014</name>
</gene>
<evidence type="ECO:0000259" key="2">
    <source>
        <dbReference type="Pfam" id="PF00465"/>
    </source>
</evidence>
<dbReference type="Gene3D" id="1.20.1090.10">
    <property type="entry name" value="Dehydroquinate synthase-like - alpha domain"/>
    <property type="match status" value="1"/>
</dbReference>
<dbReference type="PANTHER" id="PTHR11496:SF97">
    <property type="entry name" value="ALCOHOL DEHYDROGENASE IRON-TYPE_GLYCEROL DEHYDROGENASE GLDA DOMAIN-CONTAINING PROTEIN"/>
    <property type="match status" value="1"/>
</dbReference>
<feature type="domain" description="Fe-containing alcohol dehydrogenase-like C-terminal" evidence="3">
    <location>
        <begin position="196"/>
        <end position="371"/>
    </location>
</feature>
<protein>
    <submittedName>
        <fullName evidence="4">Dehydroquinate synthase-like protein</fullName>
    </submittedName>
</protein>
<dbReference type="GO" id="GO:0046872">
    <property type="term" value="F:metal ion binding"/>
    <property type="evidence" value="ECO:0007669"/>
    <property type="project" value="InterPro"/>
</dbReference>
<dbReference type="SUPFAM" id="SSF56796">
    <property type="entry name" value="Dehydroquinate synthase-like"/>
    <property type="match status" value="1"/>
</dbReference>
<evidence type="ECO:0000313" key="4">
    <source>
        <dbReference type="EMBL" id="KAF2152019.1"/>
    </source>
</evidence>
<dbReference type="Pfam" id="PF00465">
    <property type="entry name" value="Fe-ADH"/>
    <property type="match status" value="1"/>
</dbReference>
<evidence type="ECO:0000313" key="5">
    <source>
        <dbReference type="Proteomes" id="UP000799439"/>
    </source>
</evidence>
<sequence length="388" mass="40756">MESSTSPLSGLYIPTQLSKLYYGPSTVSEHLVSCLPTSSSKAYIITGSSLSKTPLISDVEKTLGDHHAGTFARIGQHAPVADIDAATDKVLADEKIDTIISIGGGSPIDSAKLISYRWNERRSSSSSSSSSPNDKGKYLHHIAIPTTLSAAECSGGAGYTDSSGLKTGVFAPGLVPSVVLYDAHFISHTPPHLFLSTGLRALDHALETLYHPTATDLTRSITVAAAGDLFAYLPKYKADPHDETAVTKLQLAAFASLGFLGLNLKGGLGLSHALGYALGSPYSIPHGVTSCLTLGKVVQLKAKTDKVAAGQIVRACEAVGVKRTGDDQADAINVGKAVESLVERLGLKTDLNHYKVDKSETGTIVKNATRQTEGPVFDAVKGVVETLW</sequence>
<name>A0A9P4IZX7_9PEZI</name>
<dbReference type="InterPro" id="IPR056798">
    <property type="entry name" value="ADH_Fe_C"/>
</dbReference>
<dbReference type="PROSITE" id="PS00060">
    <property type="entry name" value="ADH_IRON_2"/>
    <property type="match status" value="1"/>
</dbReference>
<dbReference type="PANTHER" id="PTHR11496">
    <property type="entry name" value="ALCOHOL DEHYDROGENASE"/>
    <property type="match status" value="1"/>
</dbReference>
<feature type="domain" description="Alcohol dehydrogenase iron-type/glycerol dehydrogenase GldA" evidence="2">
    <location>
        <begin position="19"/>
        <end position="182"/>
    </location>
</feature>
<evidence type="ECO:0000259" key="3">
    <source>
        <dbReference type="Pfam" id="PF25137"/>
    </source>
</evidence>
<dbReference type="EMBL" id="ML996087">
    <property type="protein sequence ID" value="KAF2152019.1"/>
    <property type="molecule type" value="Genomic_DNA"/>
</dbReference>
<dbReference type="Gene3D" id="3.40.50.1970">
    <property type="match status" value="1"/>
</dbReference>
<dbReference type="CDD" id="cd08192">
    <property type="entry name" value="MAR-like"/>
    <property type="match status" value="1"/>
</dbReference>
<dbReference type="GO" id="GO:0005739">
    <property type="term" value="C:mitochondrion"/>
    <property type="evidence" value="ECO:0007669"/>
    <property type="project" value="TreeGrafter"/>
</dbReference>
<dbReference type="AlphaFoldDB" id="A0A9P4IZX7"/>
<dbReference type="GO" id="GO:0004022">
    <property type="term" value="F:alcohol dehydrogenase (NAD+) activity"/>
    <property type="evidence" value="ECO:0007669"/>
    <property type="project" value="TreeGrafter"/>
</dbReference>
<dbReference type="Proteomes" id="UP000799439">
    <property type="component" value="Unassembled WGS sequence"/>
</dbReference>
<dbReference type="InterPro" id="IPR039697">
    <property type="entry name" value="Alcohol_dehydrogenase_Fe"/>
</dbReference>